<dbReference type="Pfam" id="PF13181">
    <property type="entry name" value="TPR_8"/>
    <property type="match status" value="1"/>
</dbReference>
<feature type="repeat" description="TPR" evidence="9">
    <location>
        <begin position="21"/>
        <end position="54"/>
    </location>
</feature>
<proteinExistence type="predicted"/>
<evidence type="ECO:0000256" key="8">
    <source>
        <dbReference type="ARBA" id="ARBA00034143"/>
    </source>
</evidence>
<dbReference type="EMBL" id="NIVC01001037">
    <property type="protein sequence ID" value="PAA73096.1"/>
    <property type="molecule type" value="Genomic_DNA"/>
</dbReference>
<dbReference type="GO" id="GO:0005930">
    <property type="term" value="C:axoneme"/>
    <property type="evidence" value="ECO:0007669"/>
    <property type="project" value="UniProtKB-SubCell"/>
</dbReference>
<organism evidence="11 12">
    <name type="scientific">Macrostomum lignano</name>
    <dbReference type="NCBI Taxonomy" id="282301"/>
    <lineage>
        <taxon>Eukaryota</taxon>
        <taxon>Metazoa</taxon>
        <taxon>Spiralia</taxon>
        <taxon>Lophotrochozoa</taxon>
        <taxon>Platyhelminthes</taxon>
        <taxon>Rhabditophora</taxon>
        <taxon>Macrostomorpha</taxon>
        <taxon>Macrostomida</taxon>
        <taxon>Macrostomidae</taxon>
        <taxon>Macrostomum</taxon>
    </lineage>
</organism>
<feature type="region of interest" description="Disordered" evidence="10">
    <location>
        <begin position="501"/>
        <end position="557"/>
    </location>
</feature>
<evidence type="ECO:0000256" key="2">
    <source>
        <dbReference type="ARBA" id="ARBA00022490"/>
    </source>
</evidence>
<gene>
    <name evidence="11" type="ORF">BOX15_Mlig006729g1</name>
</gene>
<dbReference type="FunFam" id="1.25.40.10:FF:000795">
    <property type="entry name" value="Tetratricopeptide repeat protein 25"/>
    <property type="match status" value="1"/>
</dbReference>
<evidence type="ECO:0000256" key="1">
    <source>
        <dbReference type="ARBA" id="ARBA00004430"/>
    </source>
</evidence>
<dbReference type="InterPro" id="IPR011990">
    <property type="entry name" value="TPR-like_helical_dom_sf"/>
</dbReference>
<evidence type="ECO:0000256" key="10">
    <source>
        <dbReference type="SAM" id="MobiDB-lite"/>
    </source>
</evidence>
<comment type="caution">
    <text evidence="11">The sequence shown here is derived from an EMBL/GenBank/DDBJ whole genome shotgun (WGS) entry which is preliminary data.</text>
</comment>
<dbReference type="InterPro" id="IPR019734">
    <property type="entry name" value="TPR_rpt"/>
</dbReference>
<dbReference type="OrthoDB" id="10268002at2759"/>
<evidence type="ECO:0000256" key="9">
    <source>
        <dbReference type="PROSITE-ProRule" id="PRU00339"/>
    </source>
</evidence>
<evidence type="ECO:0000256" key="6">
    <source>
        <dbReference type="ARBA" id="ARBA00023273"/>
    </source>
</evidence>
<dbReference type="PANTHER" id="PTHR23040:SF1">
    <property type="entry name" value="OUTER DYNEIN ARM-DOCKING COMPLEX SUBUNIT 4"/>
    <property type="match status" value="1"/>
</dbReference>
<keyword evidence="4 9" id="KW-0802">TPR repeat</keyword>
<keyword evidence="2" id="KW-0963">Cytoplasm</keyword>
<evidence type="ECO:0000313" key="12">
    <source>
        <dbReference type="Proteomes" id="UP000215902"/>
    </source>
</evidence>
<evidence type="ECO:0000256" key="5">
    <source>
        <dbReference type="ARBA" id="ARBA00023212"/>
    </source>
</evidence>
<feature type="region of interest" description="Disordered" evidence="10">
    <location>
        <begin position="166"/>
        <end position="193"/>
    </location>
</feature>
<accession>A0A267FH50</accession>
<feature type="compositionally biased region" description="Low complexity" evidence="10">
    <location>
        <begin position="526"/>
        <end position="557"/>
    </location>
</feature>
<dbReference type="PROSITE" id="PS50005">
    <property type="entry name" value="TPR"/>
    <property type="match status" value="1"/>
</dbReference>
<dbReference type="PANTHER" id="PTHR23040">
    <property type="match status" value="1"/>
</dbReference>
<dbReference type="SMART" id="SM00028">
    <property type="entry name" value="TPR"/>
    <property type="match status" value="6"/>
</dbReference>
<dbReference type="InterPro" id="IPR040111">
    <property type="entry name" value="ODAD4"/>
</dbReference>
<keyword evidence="5" id="KW-0206">Cytoskeleton</keyword>
<evidence type="ECO:0000256" key="7">
    <source>
        <dbReference type="ARBA" id="ARBA00034139"/>
    </source>
</evidence>
<name>A0A267FH50_9PLAT</name>
<feature type="compositionally biased region" description="Basic and acidic residues" evidence="10">
    <location>
        <begin position="501"/>
        <end position="521"/>
    </location>
</feature>
<keyword evidence="12" id="KW-1185">Reference proteome</keyword>
<dbReference type="Proteomes" id="UP000215902">
    <property type="component" value="Unassembled WGS sequence"/>
</dbReference>
<dbReference type="SUPFAM" id="SSF48452">
    <property type="entry name" value="TPR-like"/>
    <property type="match status" value="2"/>
</dbReference>
<dbReference type="STRING" id="282301.A0A267FH50"/>
<sequence>MPRQDDAGSESEHGKIPKSTFEIYRAEGDSQFRNKSFLKAIECYTQALEIKPGDQYCLVNRSKCYLNEGNIAKALADAEESLKEDAAFHKGIFQKAEVLYFKGDFENALVFYHRGHKLRPEMEEFRLGIQKAEEAINNSVGDPSVIKLRSDGDLSFFYAAEEKKKPAARSSYQKPKKEDSGPKRAQRNKAPADSKTIKKMLGDLYADREYLEKLLREESAKARKTEHSEKIQDLCIEGLNYLDSRSEFWQQQKPLYSRKKSAMREAAEKDKSSAAKYVIATLEEIDNKQTAGEHEAAIKQATRLLRTVEKWSPEDLQNREEIRANLHSLIGNSQFELERYDQALASHQADQKIGEEHELEESQARSRDNIGRVLAKQGNFSEAIQVWEQRLESSKSLSPMESTWLHHEISRCYLELKEFNKAKELAEKALSYANQMGDNQWLLNTNVLVAQCEVRLKNYASAAGNFDSALEHARIVDNALAIDAINRAIQDVNQKLVEEEKRLEEERQAGEQGEGDAKPDEAAGGEEQQQQQQQQQEQQEPVQQQQQQEPVQQQQQE</sequence>
<evidence type="ECO:0000256" key="3">
    <source>
        <dbReference type="ARBA" id="ARBA00022737"/>
    </source>
</evidence>
<keyword evidence="6" id="KW-0966">Cell projection</keyword>
<evidence type="ECO:0000256" key="4">
    <source>
        <dbReference type="ARBA" id="ARBA00022803"/>
    </source>
</evidence>
<dbReference type="Gene3D" id="1.25.40.10">
    <property type="entry name" value="Tetratricopeptide repeat domain"/>
    <property type="match status" value="3"/>
</dbReference>
<dbReference type="AlphaFoldDB" id="A0A267FH50"/>
<evidence type="ECO:0000313" key="11">
    <source>
        <dbReference type="EMBL" id="PAA73096.1"/>
    </source>
</evidence>
<protein>
    <recommendedName>
        <fullName evidence="7">Outer dynein arm-docking complex subunit 4</fullName>
    </recommendedName>
    <alternativeName>
        <fullName evidence="8">Tetratricopeptide repeat protein 25</fullName>
    </alternativeName>
</protein>
<comment type="subcellular location">
    <subcellularLocation>
        <location evidence="1">Cytoplasm</location>
        <location evidence="1">Cytoskeleton</location>
        <location evidence="1">Cilium axoneme</location>
    </subcellularLocation>
</comment>
<reference evidence="11 12" key="1">
    <citation type="submission" date="2017-06" db="EMBL/GenBank/DDBJ databases">
        <title>A platform for efficient transgenesis in Macrostomum lignano, a flatworm model organism for stem cell research.</title>
        <authorList>
            <person name="Berezikov E."/>
        </authorList>
    </citation>
    <scope>NUCLEOTIDE SEQUENCE [LARGE SCALE GENOMIC DNA]</scope>
    <source>
        <strain evidence="11">DV1</strain>
        <tissue evidence="11">Whole organism</tissue>
    </source>
</reference>
<keyword evidence="3" id="KW-0677">Repeat</keyword>